<gene>
    <name evidence="2" type="ORF">G3I44_08290</name>
</gene>
<organism evidence="2 3">
    <name type="scientific">Halogeometricum borinquense</name>
    <dbReference type="NCBI Taxonomy" id="60847"/>
    <lineage>
        <taxon>Archaea</taxon>
        <taxon>Methanobacteriati</taxon>
        <taxon>Methanobacteriota</taxon>
        <taxon>Stenosarchaea group</taxon>
        <taxon>Halobacteria</taxon>
        <taxon>Halobacteriales</taxon>
        <taxon>Haloferacaceae</taxon>
        <taxon>Halogeometricum</taxon>
    </lineage>
</organism>
<proteinExistence type="predicted"/>
<reference evidence="2 3" key="1">
    <citation type="submission" date="2020-02" db="EMBL/GenBank/DDBJ databases">
        <title>Whole genome sequence of Halogeometricum borinquense strain wsp4.</title>
        <authorList>
            <person name="Verma D.K."/>
            <person name="Gopal K."/>
            <person name="Prasad E.S."/>
        </authorList>
    </citation>
    <scope>NUCLEOTIDE SEQUENCE [LARGE SCALE GENOMIC DNA]</scope>
    <source>
        <strain evidence="3">wsp4</strain>
    </source>
</reference>
<evidence type="ECO:0000313" key="2">
    <source>
        <dbReference type="EMBL" id="QIB74281.1"/>
    </source>
</evidence>
<dbReference type="AlphaFoldDB" id="A0A6C0UJ04"/>
<evidence type="ECO:0000313" key="3">
    <source>
        <dbReference type="Proteomes" id="UP000465846"/>
    </source>
</evidence>
<evidence type="ECO:0000256" key="1">
    <source>
        <dbReference type="SAM" id="MobiDB-lite"/>
    </source>
</evidence>
<sequence>MIRDPRVLGDEVVPDHELVLHRRGEMDTLLSALRPRDHVDGPPRSPYSARRVARDCR</sequence>
<feature type="region of interest" description="Disordered" evidence="1">
    <location>
        <begin position="35"/>
        <end position="57"/>
    </location>
</feature>
<dbReference type="RefSeq" id="WP_163486217.1">
    <property type="nucleotide sequence ID" value="NZ_CP048739.1"/>
</dbReference>
<name>A0A6C0UJ04_9EURY</name>
<dbReference type="GeneID" id="44079393"/>
<accession>A0A6C0UJ04</accession>
<dbReference type="EMBL" id="CP048739">
    <property type="protein sequence ID" value="QIB74281.1"/>
    <property type="molecule type" value="Genomic_DNA"/>
</dbReference>
<dbReference type="Proteomes" id="UP000465846">
    <property type="component" value="Chromosome"/>
</dbReference>
<protein>
    <submittedName>
        <fullName evidence="2">Uncharacterized protein</fullName>
    </submittedName>
</protein>